<evidence type="ECO:0000256" key="1">
    <source>
        <dbReference type="SAM" id="Coils"/>
    </source>
</evidence>
<gene>
    <name evidence="2" type="ORF">ANE_LOCUS15545</name>
</gene>
<sequence>MKKSLSRYNNVIAYVAETKEPVKTVSVKTEAAVTETAETDEGYSDEEEMPTYEDLLQNFINTCSQNVKLIKEKKELGDQIEDLKNELQQKEEEELISIHRDLEETRKGVKMLNSQA</sequence>
<accession>A0A565BUP7</accession>
<proteinExistence type="predicted"/>
<dbReference type="EMBL" id="CABITT030000005">
    <property type="protein sequence ID" value="VVB05101.1"/>
    <property type="molecule type" value="Genomic_DNA"/>
</dbReference>
<evidence type="ECO:0000313" key="3">
    <source>
        <dbReference type="Proteomes" id="UP000489600"/>
    </source>
</evidence>
<comment type="caution">
    <text evidence="2">The sequence shown here is derived from an EMBL/GenBank/DDBJ whole genome shotgun (WGS) entry which is preliminary data.</text>
</comment>
<name>A0A565BUP7_9BRAS</name>
<keyword evidence="1" id="KW-0175">Coiled coil</keyword>
<feature type="coiled-coil region" evidence="1">
    <location>
        <begin position="66"/>
        <end position="93"/>
    </location>
</feature>
<dbReference type="AlphaFoldDB" id="A0A565BUP7"/>
<evidence type="ECO:0000313" key="2">
    <source>
        <dbReference type="EMBL" id="VVB05101.1"/>
    </source>
</evidence>
<organism evidence="2 3">
    <name type="scientific">Arabis nemorensis</name>
    <dbReference type="NCBI Taxonomy" id="586526"/>
    <lineage>
        <taxon>Eukaryota</taxon>
        <taxon>Viridiplantae</taxon>
        <taxon>Streptophyta</taxon>
        <taxon>Embryophyta</taxon>
        <taxon>Tracheophyta</taxon>
        <taxon>Spermatophyta</taxon>
        <taxon>Magnoliopsida</taxon>
        <taxon>eudicotyledons</taxon>
        <taxon>Gunneridae</taxon>
        <taxon>Pentapetalae</taxon>
        <taxon>rosids</taxon>
        <taxon>malvids</taxon>
        <taxon>Brassicales</taxon>
        <taxon>Brassicaceae</taxon>
        <taxon>Arabideae</taxon>
        <taxon>Arabis</taxon>
    </lineage>
</organism>
<protein>
    <submittedName>
        <fullName evidence="2">Uncharacterized protein</fullName>
    </submittedName>
</protein>
<keyword evidence="3" id="KW-1185">Reference proteome</keyword>
<dbReference type="Proteomes" id="UP000489600">
    <property type="component" value="Unassembled WGS sequence"/>
</dbReference>
<reference evidence="2" key="1">
    <citation type="submission" date="2019-07" db="EMBL/GenBank/DDBJ databases">
        <authorList>
            <person name="Dittberner H."/>
        </authorList>
    </citation>
    <scope>NUCLEOTIDE SEQUENCE [LARGE SCALE GENOMIC DNA]</scope>
</reference>